<protein>
    <recommendedName>
        <fullName evidence="2">DNA polymerase III subunit delta</fullName>
        <ecNumber evidence="1">2.7.7.7</ecNumber>
    </recommendedName>
</protein>
<dbReference type="Gene3D" id="1.20.272.10">
    <property type="match status" value="1"/>
</dbReference>
<dbReference type="EMBL" id="JRNH01000011">
    <property type="protein sequence ID" value="KGF20837.1"/>
    <property type="molecule type" value="Genomic_DNA"/>
</dbReference>
<evidence type="ECO:0000256" key="1">
    <source>
        <dbReference type="ARBA" id="ARBA00012417"/>
    </source>
</evidence>
<comment type="similarity">
    <text evidence="7">Belongs to the DNA polymerase HolA subunit family.</text>
</comment>
<evidence type="ECO:0000313" key="13">
    <source>
        <dbReference type="Proteomes" id="UP000053528"/>
    </source>
</evidence>
<evidence type="ECO:0000313" key="12">
    <source>
        <dbReference type="EMBL" id="KGF20837.1"/>
    </source>
</evidence>
<dbReference type="GO" id="GO:0003887">
    <property type="term" value="F:DNA-directed DNA polymerase activity"/>
    <property type="evidence" value="ECO:0007669"/>
    <property type="project" value="UniProtKB-KW"/>
</dbReference>
<keyword evidence="4" id="KW-0548">Nucleotidyltransferase</keyword>
<evidence type="ECO:0000256" key="7">
    <source>
        <dbReference type="ARBA" id="ARBA00034754"/>
    </source>
</evidence>
<dbReference type="RefSeq" id="WP_035755202.1">
    <property type="nucleotide sequence ID" value="NZ_JRNH01000011.1"/>
</dbReference>
<keyword evidence="6" id="KW-0239">DNA-directed DNA polymerase</keyword>
<dbReference type="Pfam" id="PF06144">
    <property type="entry name" value="DNA_pol3_delta"/>
    <property type="match status" value="1"/>
</dbReference>
<dbReference type="GO" id="GO:0009360">
    <property type="term" value="C:DNA polymerase III complex"/>
    <property type="evidence" value="ECO:0007669"/>
    <property type="project" value="InterPro"/>
</dbReference>
<dbReference type="InterPro" id="IPR048466">
    <property type="entry name" value="DNA_pol3_delta-like_C"/>
</dbReference>
<dbReference type="NCBIfam" id="TIGR01128">
    <property type="entry name" value="holA"/>
    <property type="match status" value="1"/>
</dbReference>
<dbReference type="SUPFAM" id="SSF48019">
    <property type="entry name" value="post-AAA+ oligomerization domain-like"/>
    <property type="match status" value="1"/>
</dbReference>
<feature type="compositionally biased region" description="Basic residues" evidence="9">
    <location>
        <begin position="1"/>
        <end position="11"/>
    </location>
</feature>
<keyword evidence="3" id="KW-0808">Transferase</keyword>
<dbReference type="Gene3D" id="3.40.50.300">
    <property type="entry name" value="P-loop containing nucleotide triphosphate hydrolases"/>
    <property type="match status" value="1"/>
</dbReference>
<reference evidence="12 13" key="1">
    <citation type="submission" date="2014-07" db="EMBL/GenBank/DDBJ databases">
        <authorList>
            <person name="McCorrison J."/>
            <person name="Sanka R."/>
            <person name="Torralba M."/>
            <person name="Gillis M."/>
            <person name="Haft D.H."/>
            <person name="Methe B."/>
            <person name="Sutton G."/>
            <person name="Nelson K.E."/>
        </authorList>
    </citation>
    <scope>NUCLEOTIDE SEQUENCE [LARGE SCALE GENOMIC DNA]</scope>
    <source>
        <strain evidence="12 13">DNF00011</strain>
    </source>
</reference>
<comment type="caution">
    <text evidence="12">The sequence shown here is derived from an EMBL/GenBank/DDBJ whole genome shotgun (WGS) entry which is preliminary data.</text>
</comment>
<sequence length="344" mass="36281">MTPPARSKRATRSAGGQRGPNFRSAEPAPLVFLDGADDYQAARAFEVVRSKARAADPSIEVTRIDGESYEPSQLILASSPSLFGGSPLIEIHGLEKMNEALQKDLLSYIEAPQEDAVLVLHHSGGQRGKTLVNVLKKRASVIDVSPLKKDQERQDFVLGEFKSLRRKVDPEAVRALVDSVGSDVAELGAAVSQLASDIDGPITVDAVTTYFGGRLETTGFAVADAAVAGRGAEAVSLLRYALASGLDPVPLLGAIGGKVRQIAKVAGSSAPAGQLASELKMAPWMVKQAQASARRFSAFNIAKAVQLIATTDHMLKGASRNPEYALERCVIAISRMAAAGPRAS</sequence>
<evidence type="ECO:0000256" key="4">
    <source>
        <dbReference type="ARBA" id="ARBA00022695"/>
    </source>
</evidence>
<dbReference type="PANTHER" id="PTHR34388">
    <property type="entry name" value="DNA POLYMERASE III SUBUNIT DELTA"/>
    <property type="match status" value="1"/>
</dbReference>
<evidence type="ECO:0000256" key="8">
    <source>
        <dbReference type="ARBA" id="ARBA00049244"/>
    </source>
</evidence>
<feature type="domain" description="DNA polymerase III delta subunit-like C-terminal" evidence="11">
    <location>
        <begin position="218"/>
        <end position="331"/>
    </location>
</feature>
<dbReference type="EC" id="2.7.7.7" evidence="1"/>
<feature type="domain" description="DNA polymerase III delta N-terminal" evidence="10">
    <location>
        <begin position="63"/>
        <end position="144"/>
    </location>
</feature>
<comment type="catalytic activity">
    <reaction evidence="8">
        <text>DNA(n) + a 2'-deoxyribonucleoside 5'-triphosphate = DNA(n+1) + diphosphate</text>
        <dbReference type="Rhea" id="RHEA:22508"/>
        <dbReference type="Rhea" id="RHEA-COMP:17339"/>
        <dbReference type="Rhea" id="RHEA-COMP:17340"/>
        <dbReference type="ChEBI" id="CHEBI:33019"/>
        <dbReference type="ChEBI" id="CHEBI:61560"/>
        <dbReference type="ChEBI" id="CHEBI:173112"/>
        <dbReference type="EC" id="2.7.7.7"/>
    </reaction>
</comment>
<evidence type="ECO:0000259" key="11">
    <source>
        <dbReference type="Pfam" id="PF21694"/>
    </source>
</evidence>
<evidence type="ECO:0000256" key="6">
    <source>
        <dbReference type="ARBA" id="ARBA00022932"/>
    </source>
</evidence>
<evidence type="ECO:0000256" key="2">
    <source>
        <dbReference type="ARBA" id="ARBA00017703"/>
    </source>
</evidence>
<dbReference type="GO" id="GO:0006261">
    <property type="term" value="P:DNA-templated DNA replication"/>
    <property type="evidence" value="ECO:0007669"/>
    <property type="project" value="TreeGrafter"/>
</dbReference>
<dbReference type="InterPro" id="IPR005790">
    <property type="entry name" value="DNA_polIII_delta"/>
</dbReference>
<evidence type="ECO:0000256" key="3">
    <source>
        <dbReference type="ARBA" id="ARBA00022679"/>
    </source>
</evidence>
<dbReference type="GO" id="GO:0003677">
    <property type="term" value="F:DNA binding"/>
    <property type="evidence" value="ECO:0007669"/>
    <property type="project" value="InterPro"/>
</dbReference>
<dbReference type="InterPro" id="IPR010372">
    <property type="entry name" value="DNA_pol3_delta_N"/>
</dbReference>
<dbReference type="Pfam" id="PF21694">
    <property type="entry name" value="DNA_pol3_delta_C"/>
    <property type="match status" value="1"/>
</dbReference>
<feature type="region of interest" description="Disordered" evidence="9">
    <location>
        <begin position="1"/>
        <end position="27"/>
    </location>
</feature>
<evidence type="ECO:0000259" key="10">
    <source>
        <dbReference type="Pfam" id="PF06144"/>
    </source>
</evidence>
<accession>A0A095ZQP2</accession>
<organism evidence="12 13">
    <name type="scientific">Pseudoglutamicibacter albus DNF00011</name>
    <dbReference type="NCBI Taxonomy" id="1401063"/>
    <lineage>
        <taxon>Bacteria</taxon>
        <taxon>Bacillati</taxon>
        <taxon>Actinomycetota</taxon>
        <taxon>Actinomycetes</taxon>
        <taxon>Micrococcales</taxon>
        <taxon>Micrococcaceae</taxon>
        <taxon>Pseudoglutamicibacter</taxon>
    </lineage>
</organism>
<dbReference type="InterPro" id="IPR008921">
    <property type="entry name" value="DNA_pol3_clamp-load_cplx_C"/>
</dbReference>
<dbReference type="Proteomes" id="UP000053528">
    <property type="component" value="Unassembled WGS sequence"/>
</dbReference>
<gene>
    <name evidence="12" type="ORF">HMPREF2128_03800</name>
</gene>
<name>A0A095ZQP2_9MICC</name>
<keyword evidence="5" id="KW-0235">DNA replication</keyword>
<dbReference type="SUPFAM" id="SSF52540">
    <property type="entry name" value="P-loop containing nucleoside triphosphate hydrolases"/>
    <property type="match status" value="1"/>
</dbReference>
<evidence type="ECO:0000256" key="9">
    <source>
        <dbReference type="SAM" id="MobiDB-lite"/>
    </source>
</evidence>
<dbReference type="PANTHER" id="PTHR34388:SF1">
    <property type="entry name" value="DNA POLYMERASE III SUBUNIT DELTA"/>
    <property type="match status" value="1"/>
</dbReference>
<dbReference type="AlphaFoldDB" id="A0A095ZQP2"/>
<proteinExistence type="inferred from homology"/>
<dbReference type="InterPro" id="IPR027417">
    <property type="entry name" value="P-loop_NTPase"/>
</dbReference>
<evidence type="ECO:0000256" key="5">
    <source>
        <dbReference type="ARBA" id="ARBA00022705"/>
    </source>
</evidence>